<dbReference type="PROSITE" id="PS51257">
    <property type="entry name" value="PROKAR_LIPOPROTEIN"/>
    <property type="match status" value="1"/>
</dbReference>
<dbReference type="RefSeq" id="WP_025281420.1">
    <property type="nucleotide sequence ID" value="NZ_CP007268.1"/>
</dbReference>
<dbReference type="HOGENOM" id="CLU_1641397_0_0_6"/>
<proteinExistence type="predicted"/>
<reference evidence="2" key="2">
    <citation type="submission" date="2014-02" db="EMBL/GenBank/DDBJ databases">
        <title>Draft Genome Sequence of extremely halophilic bacteria Halorhodospira halochloris.</title>
        <authorList>
            <person name="Singh K.S."/>
        </authorList>
    </citation>
    <scope>NUCLEOTIDE SEQUENCE [LARGE SCALE GENOMIC DNA]</scope>
    <source>
        <strain evidence="2">A</strain>
    </source>
</reference>
<keyword evidence="2" id="KW-1185">Reference proteome</keyword>
<evidence type="ECO:0000313" key="2">
    <source>
        <dbReference type="Proteomes" id="UP000019442"/>
    </source>
</evidence>
<dbReference type="AlphaFoldDB" id="W8KYQ8"/>
<sequence>MQVAEKKSLHRFKSLWLLGLVLILGACDRHEEDTRHHGVWDVDNFSAPDTAEMSAEAAESILGSRGVYSKHIARFEDMQCLKPRYEHQSLDAETFMEEFGVEPGQVGLADDDITRIEITCYDNPLERGSTLFVKDEDTLMTVWEGVFFQMHRSSGSPVPAR</sequence>
<dbReference type="EMBL" id="CP007268">
    <property type="protein sequence ID" value="AHK80661.1"/>
    <property type="molecule type" value="Genomic_DNA"/>
</dbReference>
<evidence type="ECO:0000313" key="1">
    <source>
        <dbReference type="EMBL" id="AHK80661.1"/>
    </source>
</evidence>
<gene>
    <name evidence="1" type="ORF">M911_07355</name>
</gene>
<reference evidence="1 2" key="1">
    <citation type="journal article" date="2014" name="J Genomics">
        <title>Draft Genome Sequence of the Extremely Halophilic Phototrophic Purple Sulfur Bacterium Halorhodospira halochloris.</title>
        <authorList>
            <person name="Singh K.S."/>
            <person name="Kirksey J."/>
            <person name="Hoff W.D."/>
            <person name="Deole R."/>
        </authorList>
    </citation>
    <scope>NUCLEOTIDE SEQUENCE [LARGE SCALE GENOMIC DNA]</scope>
    <source>
        <strain evidence="1 2">A</strain>
    </source>
</reference>
<accession>W8KYQ8</accession>
<evidence type="ECO:0008006" key="3">
    <source>
        <dbReference type="Google" id="ProtNLM"/>
    </source>
</evidence>
<dbReference type="Proteomes" id="UP000019442">
    <property type="component" value="Chromosome"/>
</dbReference>
<name>W8KYQ8_9GAMM</name>
<protein>
    <recommendedName>
        <fullName evidence="3">Lipoprotein</fullName>
    </recommendedName>
</protein>
<organism evidence="1 2">
    <name type="scientific">Ectothiorhodospira haloalkaliphila</name>
    <dbReference type="NCBI Taxonomy" id="421628"/>
    <lineage>
        <taxon>Bacteria</taxon>
        <taxon>Pseudomonadati</taxon>
        <taxon>Pseudomonadota</taxon>
        <taxon>Gammaproteobacteria</taxon>
        <taxon>Chromatiales</taxon>
        <taxon>Ectothiorhodospiraceae</taxon>
        <taxon>Ectothiorhodospira</taxon>
    </lineage>
</organism>
<dbReference type="KEGG" id="hhc:M911_07355"/>
<dbReference type="OrthoDB" id="6164633at2"/>